<keyword evidence="4" id="KW-0804">Transcription</keyword>
<gene>
    <name evidence="6" type="ORF">ACIBG2_32325</name>
</gene>
<keyword evidence="2" id="KW-0805">Transcription regulation</keyword>
<keyword evidence="3" id="KW-0238">DNA-binding</keyword>
<dbReference type="Gene3D" id="1.10.10.10">
    <property type="entry name" value="Winged helix-like DNA-binding domain superfamily/Winged helix DNA-binding domain"/>
    <property type="match status" value="1"/>
</dbReference>
<evidence type="ECO:0000259" key="5">
    <source>
        <dbReference type="PROSITE" id="PS50931"/>
    </source>
</evidence>
<evidence type="ECO:0000313" key="6">
    <source>
        <dbReference type="EMBL" id="MFI6502106.1"/>
    </source>
</evidence>
<sequence>MELRQLEYFVAVVDEGGFTKAAAKLHVAQPGISAQIKRLERELGQPLFDRSGRNVALTEVGTAVLPYARAALWAASGARDVVAEFTGLLRGRVVMAVVTAPWALDLAGLLAGFHHAHPAVEITLNEMDPVSLTESLAAGHVDLALLGLGAPLPPGVETQVVVDQAVVAAVRRGGELDGRDRLALAELRDRSLITLPPGTGLRSVIEAACLSAGFRPHVAFEASEPYFLAKLAAHGLGVAILPRSAVSRHDDLHVLEIEEPAMRGQMGLAWRTDQPVSPAARALVEHARKVFTAQWPPGRECDR</sequence>
<evidence type="ECO:0000256" key="1">
    <source>
        <dbReference type="ARBA" id="ARBA00009437"/>
    </source>
</evidence>
<dbReference type="PROSITE" id="PS50931">
    <property type="entry name" value="HTH_LYSR"/>
    <property type="match status" value="1"/>
</dbReference>
<comment type="caution">
    <text evidence="6">The sequence shown here is derived from an EMBL/GenBank/DDBJ whole genome shotgun (WGS) entry which is preliminary data.</text>
</comment>
<organism evidence="6 7">
    <name type="scientific">Nonomuraea typhae</name>
    <dbReference type="NCBI Taxonomy" id="2603600"/>
    <lineage>
        <taxon>Bacteria</taxon>
        <taxon>Bacillati</taxon>
        <taxon>Actinomycetota</taxon>
        <taxon>Actinomycetes</taxon>
        <taxon>Streptosporangiales</taxon>
        <taxon>Streptosporangiaceae</taxon>
        <taxon>Nonomuraea</taxon>
    </lineage>
</organism>
<dbReference type="InterPro" id="IPR000847">
    <property type="entry name" value="LysR_HTH_N"/>
</dbReference>
<dbReference type="Proteomes" id="UP001612741">
    <property type="component" value="Unassembled WGS sequence"/>
</dbReference>
<dbReference type="InterPro" id="IPR036388">
    <property type="entry name" value="WH-like_DNA-bd_sf"/>
</dbReference>
<dbReference type="RefSeq" id="WP_397087138.1">
    <property type="nucleotide sequence ID" value="NZ_JBITGY010000009.1"/>
</dbReference>
<evidence type="ECO:0000256" key="2">
    <source>
        <dbReference type="ARBA" id="ARBA00023015"/>
    </source>
</evidence>
<feature type="domain" description="HTH lysR-type" evidence="5">
    <location>
        <begin position="1"/>
        <end position="58"/>
    </location>
</feature>
<dbReference type="InterPro" id="IPR050950">
    <property type="entry name" value="HTH-type_LysR_regulators"/>
</dbReference>
<accession>A0ABW7Z292</accession>
<dbReference type="InterPro" id="IPR005119">
    <property type="entry name" value="LysR_subst-bd"/>
</dbReference>
<evidence type="ECO:0000256" key="3">
    <source>
        <dbReference type="ARBA" id="ARBA00023125"/>
    </source>
</evidence>
<evidence type="ECO:0000256" key="4">
    <source>
        <dbReference type="ARBA" id="ARBA00023163"/>
    </source>
</evidence>
<protein>
    <submittedName>
        <fullName evidence="6">LysR family transcriptional regulator</fullName>
    </submittedName>
</protein>
<reference evidence="6 7" key="1">
    <citation type="submission" date="2024-10" db="EMBL/GenBank/DDBJ databases">
        <title>The Natural Products Discovery Center: Release of the First 8490 Sequenced Strains for Exploring Actinobacteria Biosynthetic Diversity.</title>
        <authorList>
            <person name="Kalkreuter E."/>
            <person name="Kautsar S.A."/>
            <person name="Yang D."/>
            <person name="Bader C.D."/>
            <person name="Teijaro C.N."/>
            <person name="Fluegel L."/>
            <person name="Davis C.M."/>
            <person name="Simpson J.R."/>
            <person name="Lauterbach L."/>
            <person name="Steele A.D."/>
            <person name="Gui C."/>
            <person name="Meng S."/>
            <person name="Li G."/>
            <person name="Viehrig K."/>
            <person name="Ye F."/>
            <person name="Su P."/>
            <person name="Kiefer A.F."/>
            <person name="Nichols A."/>
            <person name="Cepeda A.J."/>
            <person name="Yan W."/>
            <person name="Fan B."/>
            <person name="Jiang Y."/>
            <person name="Adhikari A."/>
            <person name="Zheng C.-J."/>
            <person name="Schuster L."/>
            <person name="Cowan T.M."/>
            <person name="Smanski M.J."/>
            <person name="Chevrette M.G."/>
            <person name="De Carvalho L.P.S."/>
            <person name="Shen B."/>
        </authorList>
    </citation>
    <scope>NUCLEOTIDE SEQUENCE [LARGE SCALE GENOMIC DNA]</scope>
    <source>
        <strain evidence="6 7">NPDC050545</strain>
    </source>
</reference>
<evidence type="ECO:0000313" key="7">
    <source>
        <dbReference type="Proteomes" id="UP001612741"/>
    </source>
</evidence>
<comment type="similarity">
    <text evidence="1">Belongs to the LysR transcriptional regulatory family.</text>
</comment>
<dbReference type="Gene3D" id="3.40.190.290">
    <property type="match status" value="1"/>
</dbReference>
<dbReference type="SUPFAM" id="SSF53850">
    <property type="entry name" value="Periplasmic binding protein-like II"/>
    <property type="match status" value="1"/>
</dbReference>
<proteinExistence type="inferred from homology"/>
<dbReference type="Pfam" id="PF03466">
    <property type="entry name" value="LysR_substrate"/>
    <property type="match status" value="1"/>
</dbReference>
<dbReference type="EMBL" id="JBITGY010000009">
    <property type="protein sequence ID" value="MFI6502106.1"/>
    <property type="molecule type" value="Genomic_DNA"/>
</dbReference>
<name>A0ABW7Z292_9ACTN</name>
<dbReference type="InterPro" id="IPR036390">
    <property type="entry name" value="WH_DNA-bd_sf"/>
</dbReference>
<dbReference type="SUPFAM" id="SSF46785">
    <property type="entry name" value="Winged helix' DNA-binding domain"/>
    <property type="match status" value="1"/>
</dbReference>
<keyword evidence="7" id="KW-1185">Reference proteome</keyword>
<dbReference type="Pfam" id="PF00126">
    <property type="entry name" value="HTH_1"/>
    <property type="match status" value="1"/>
</dbReference>
<dbReference type="PANTHER" id="PTHR30419">
    <property type="entry name" value="HTH-TYPE TRANSCRIPTIONAL REGULATOR YBHD"/>
    <property type="match status" value="1"/>
</dbReference>
<dbReference type="PRINTS" id="PR00039">
    <property type="entry name" value="HTHLYSR"/>
</dbReference>